<dbReference type="EMBL" id="QYUP01000122">
    <property type="protein sequence ID" value="RJG14990.1"/>
    <property type="molecule type" value="Genomic_DNA"/>
</dbReference>
<protein>
    <submittedName>
        <fullName evidence="2">LuxR family transcriptional regulator</fullName>
    </submittedName>
</protein>
<evidence type="ECO:0000259" key="1">
    <source>
        <dbReference type="PROSITE" id="PS50043"/>
    </source>
</evidence>
<dbReference type="InterPro" id="IPR016032">
    <property type="entry name" value="Sig_transdc_resp-reg_C-effctor"/>
</dbReference>
<organism evidence="2 3">
    <name type="scientific">Massilia cavernae</name>
    <dbReference type="NCBI Taxonomy" id="2320864"/>
    <lineage>
        <taxon>Bacteria</taxon>
        <taxon>Pseudomonadati</taxon>
        <taxon>Pseudomonadota</taxon>
        <taxon>Betaproteobacteria</taxon>
        <taxon>Burkholderiales</taxon>
        <taxon>Oxalobacteraceae</taxon>
        <taxon>Telluria group</taxon>
        <taxon>Massilia</taxon>
    </lineage>
</organism>
<accession>A0A418XR65</accession>
<evidence type="ECO:0000313" key="2">
    <source>
        <dbReference type="EMBL" id="RJG14990.1"/>
    </source>
</evidence>
<sequence length="282" mass="30942">MPHSRFRPNHAHCVPLDHPAPAPLLDLSRITGLVAAIGHADNTTFAAEVLKTLAEPAKISQCTVFAYEFGNRPRTVSVADHRGGRFLSDVADVYSRHYYLLDGNQHVIAAAPPASPGSSVIIHQQNTDDIEHPGYRAACYSDPNVCDRLSLMVQPAEDIWLSVNLYRDRAYGNFQPGEIALVEALAPLIGHAARHHYVIHGQNQVGIPQLMLARVRRLCPTLAKRELDVIRGVLEGHTAAEIAEAMGIKPASVITYQKRAYQRLGITSQRQLFALCLSTDAP</sequence>
<dbReference type="Gene3D" id="1.10.10.10">
    <property type="entry name" value="Winged helix-like DNA-binding domain superfamily/Winged helix DNA-binding domain"/>
    <property type="match status" value="1"/>
</dbReference>
<keyword evidence="3" id="KW-1185">Reference proteome</keyword>
<dbReference type="PROSITE" id="PS00622">
    <property type="entry name" value="HTH_LUXR_1"/>
    <property type="match status" value="1"/>
</dbReference>
<dbReference type="OrthoDB" id="7009766at2"/>
<evidence type="ECO:0000313" key="3">
    <source>
        <dbReference type="Proteomes" id="UP000284006"/>
    </source>
</evidence>
<comment type="caution">
    <text evidence="2">The sequence shown here is derived from an EMBL/GenBank/DDBJ whole genome shotgun (WGS) entry which is preliminary data.</text>
</comment>
<dbReference type="Proteomes" id="UP000284006">
    <property type="component" value="Unassembled WGS sequence"/>
</dbReference>
<proteinExistence type="predicted"/>
<gene>
    <name evidence="2" type="ORF">D3872_15670</name>
</gene>
<dbReference type="AlphaFoldDB" id="A0A418XR65"/>
<dbReference type="CDD" id="cd06170">
    <property type="entry name" value="LuxR_C_like"/>
    <property type="match status" value="1"/>
</dbReference>
<dbReference type="GO" id="GO:0003677">
    <property type="term" value="F:DNA binding"/>
    <property type="evidence" value="ECO:0007669"/>
    <property type="project" value="InterPro"/>
</dbReference>
<dbReference type="PROSITE" id="PS50043">
    <property type="entry name" value="HTH_LUXR_2"/>
    <property type="match status" value="1"/>
</dbReference>
<dbReference type="GO" id="GO:0006355">
    <property type="term" value="P:regulation of DNA-templated transcription"/>
    <property type="evidence" value="ECO:0007669"/>
    <property type="project" value="InterPro"/>
</dbReference>
<reference evidence="2 3" key="1">
    <citation type="submission" date="2018-09" db="EMBL/GenBank/DDBJ databases">
        <authorList>
            <person name="Zhu H."/>
        </authorList>
    </citation>
    <scope>NUCLEOTIDE SEQUENCE [LARGE SCALE GENOMIC DNA]</scope>
    <source>
        <strain evidence="2 3">K1S02-61</strain>
    </source>
</reference>
<dbReference type="SUPFAM" id="SSF46894">
    <property type="entry name" value="C-terminal effector domain of the bipartite response regulators"/>
    <property type="match status" value="1"/>
</dbReference>
<dbReference type="Pfam" id="PF00196">
    <property type="entry name" value="GerE"/>
    <property type="match status" value="1"/>
</dbReference>
<dbReference type="InterPro" id="IPR000792">
    <property type="entry name" value="Tscrpt_reg_LuxR_C"/>
</dbReference>
<feature type="domain" description="HTH luxR-type" evidence="1">
    <location>
        <begin position="215"/>
        <end position="280"/>
    </location>
</feature>
<dbReference type="InterPro" id="IPR036388">
    <property type="entry name" value="WH-like_DNA-bd_sf"/>
</dbReference>
<dbReference type="SMART" id="SM00421">
    <property type="entry name" value="HTH_LUXR"/>
    <property type="match status" value="1"/>
</dbReference>
<dbReference type="RefSeq" id="WP_119811678.1">
    <property type="nucleotide sequence ID" value="NZ_QYUP01000122.1"/>
</dbReference>
<name>A0A418XR65_9BURK</name>